<sequence length="460" mass="51659">MNFDNLSPEQEKNIREKLNSWAAENKLPAVKSQRLEQLVSDLAQKEKRNQRFKILGSLAAAAVIFITFITISPGMRSWAVENLSVVGRYITNWSGIEKGWQWAEEHEMFQEILAAKTDQGYTFRVHRILADPTQTTIIYTVEGNNPTSITRGFRGHDILFNGRTWASGMGARGDIMDGVFVGSIELSDGLPEESGTLKLQVRQIGNVKGNWDVSFPVTRAALTELTRSVPVDQSTTIPNGTLFIEELILVPTQTVVKLRYKGEEHAPDLTIREVRLRTPGSLVEPRGADAHGTRVGDVWEQTYDLEFQRLDPVPQQVILELAGRVYQKGETRLPLSGEQSAVAPDGREVRIMNLQQHGRIEEATISYLIDEKNPWPFSISDWQVLDAQGKIHRTRPKMESSVSMAIGKQPETTGDATEKEYVLKLSWELPRGSKAVALVNAGYWEYRDNLGSFTIQISVE</sequence>
<dbReference type="AlphaFoldDB" id="R4KIP2"/>
<dbReference type="STRING" id="767817.Desgi_3129"/>
<dbReference type="OrthoDB" id="1695052at2"/>
<dbReference type="InterPro" id="IPR025436">
    <property type="entry name" value="DUF4179"/>
</dbReference>
<keyword evidence="4" id="KW-1185">Reference proteome</keyword>
<dbReference type="Proteomes" id="UP000013520">
    <property type="component" value="Chromosome"/>
</dbReference>
<evidence type="ECO:0000313" key="3">
    <source>
        <dbReference type="EMBL" id="AGL02489.1"/>
    </source>
</evidence>
<feature type="transmembrane region" description="Helical" evidence="1">
    <location>
        <begin position="54"/>
        <end position="75"/>
    </location>
</feature>
<dbReference type="Gene3D" id="2.60.40.1630">
    <property type="entry name" value="bacillus anthracis domain"/>
    <property type="match status" value="1"/>
</dbReference>
<evidence type="ECO:0000313" key="4">
    <source>
        <dbReference type="Proteomes" id="UP000013520"/>
    </source>
</evidence>
<gene>
    <name evidence="3" type="ORF">Desgi_3129</name>
</gene>
<dbReference type="EMBL" id="CP003273">
    <property type="protein sequence ID" value="AGL02489.1"/>
    <property type="molecule type" value="Genomic_DNA"/>
</dbReference>
<dbReference type="KEGG" id="dgi:Desgi_3129"/>
<dbReference type="Pfam" id="PF13786">
    <property type="entry name" value="DUF4179"/>
    <property type="match status" value="1"/>
</dbReference>
<dbReference type="HOGENOM" id="CLU_594130_0_0_9"/>
<proteinExistence type="predicted"/>
<keyword evidence="1" id="KW-0812">Transmembrane</keyword>
<protein>
    <recommendedName>
        <fullName evidence="2">DUF4179 domain-containing protein</fullName>
    </recommendedName>
</protein>
<keyword evidence="1" id="KW-1133">Transmembrane helix</keyword>
<dbReference type="eggNOG" id="ENOG502ZAWM">
    <property type="taxonomic scope" value="Bacteria"/>
</dbReference>
<evidence type="ECO:0000259" key="2">
    <source>
        <dbReference type="Pfam" id="PF13786"/>
    </source>
</evidence>
<name>R4KIP2_9FIRM</name>
<keyword evidence="1" id="KW-0472">Membrane</keyword>
<organism evidence="3 4">
    <name type="scientific">Desulfoscipio gibsoniae DSM 7213</name>
    <dbReference type="NCBI Taxonomy" id="767817"/>
    <lineage>
        <taxon>Bacteria</taxon>
        <taxon>Bacillati</taxon>
        <taxon>Bacillota</taxon>
        <taxon>Clostridia</taxon>
        <taxon>Eubacteriales</taxon>
        <taxon>Desulfallaceae</taxon>
        <taxon>Desulfoscipio</taxon>
    </lineage>
</organism>
<dbReference type="RefSeq" id="WP_006520633.1">
    <property type="nucleotide sequence ID" value="NC_021184.1"/>
</dbReference>
<feature type="domain" description="DUF4179" evidence="2">
    <location>
        <begin position="49"/>
        <end position="142"/>
    </location>
</feature>
<evidence type="ECO:0000256" key="1">
    <source>
        <dbReference type="SAM" id="Phobius"/>
    </source>
</evidence>
<reference evidence="3 4" key="1">
    <citation type="submission" date="2012-01" db="EMBL/GenBank/DDBJ databases">
        <title>Complete sequence of Desulfotomaculum gibsoniae DSM 7213.</title>
        <authorList>
            <consortium name="US DOE Joint Genome Institute"/>
            <person name="Lucas S."/>
            <person name="Han J."/>
            <person name="Lapidus A."/>
            <person name="Cheng J.-F."/>
            <person name="Goodwin L."/>
            <person name="Pitluck S."/>
            <person name="Peters L."/>
            <person name="Ovchinnikova G."/>
            <person name="Teshima H."/>
            <person name="Detter J.C."/>
            <person name="Han C."/>
            <person name="Tapia R."/>
            <person name="Land M."/>
            <person name="Hauser L."/>
            <person name="Kyrpides N."/>
            <person name="Ivanova N."/>
            <person name="Pagani I."/>
            <person name="Parshina S."/>
            <person name="Plugge C."/>
            <person name="Muyzer G."/>
            <person name="Kuever J."/>
            <person name="Ivanova A."/>
            <person name="Nazina T."/>
            <person name="Klenk H.-P."/>
            <person name="Brambilla E."/>
            <person name="Spring S."/>
            <person name="Stams A.F."/>
            <person name="Woyke T."/>
        </authorList>
    </citation>
    <scope>NUCLEOTIDE SEQUENCE [LARGE SCALE GENOMIC DNA]</scope>
    <source>
        <strain evidence="3 4">DSM 7213</strain>
    </source>
</reference>
<accession>R4KIP2</accession>